<keyword evidence="6" id="KW-0132">Cell division</keyword>
<comment type="caution">
    <text evidence="6">The sequence shown here is derived from an EMBL/GenBank/DDBJ whole genome shotgun (WGS) entry which is preliminary data.</text>
</comment>
<sequence length="1775" mass="196805">MLKIPSHRKSAIVFDAQYVIGKVATSFLREELRNDVDSGTARFVLDGLSISQTVAIAKAILNDPFLAPLIDLKLPKSLFDSFGLPDDVITERNATYYRSAECTRSAFVVTNASAPGNEAQEMSLHELTPLGAAQLFEKLPAWVAAAGTDLGLNEEARLHWERALGGLTALGSISLERFARYVVAVREAVEIHGYPIVQALGYALPPLRIPCDPTAFDAIRDRSLRHVSAWRKEYQNLRRRRHPYLLKQNPSQIALSVDELQAAFDKAKDTIPLPLHQVVETFIAARPGWNEAAEALALCEWEQIKPLFEGLTKEKTNLGRETIKFYEEGQPDLLTKDEDEYLSLLARRKSPSADDLDIQFYERHRNEIATDRKLKSAWDKFIFGRPLETEDFLAGLAAVMETLNARALPGVARHMTIRCDSATKRELRSLNTEAGLYFALRYAGLQTIVGPNVSLELGSLMEFPSVVETWRAGKDKAASNKSVSKAALQLKFSFEMETTDVDGGSTPPAQAQLIWKYRPFVISSQLTDDWERLEDHPFVLPRAGREPGVGGQRSGAIDLSDIKTLVPAFDRDRGSLLPTYRKERDLRLIWPENLRTALSQGLVSAESARKLEQSFLRFIAAYSEAIGRFRTEGAIQPLCRTQATCYSELLATVIAEAPGDRNSEALLRPILELGQASIQDGAPAAIIAPWHPLRLAAMWRKAKLVSDVVSLVLQTPQGLDGDSKLFFKDLAEDLAHPFYPEVVSWWGGRKPELLSLADCESDYSLHEPPVVDRDDASEISDDPRPGSQCLLDLADRYMTLHPHERANMSLVLYNCDSARLPQQIVEGMSALREDEDIRCQIMMRHTDPTRLRQIYRSILTDSNDNPQVLSPSEATQDFMARLRISVIADQAAPPDPRDGRPYDIVFSQDVISRHAVLEWYAEAAEPADLDTLLPARWSRRRPAAADDLKSAVYLCSPVQSREGWQYLSAITSFLKDHRLGQEGRHLLPVRQLDFRDQRTARIFEETHNLGAWVVNFDELLDRRQLQNQAVRIIRYKQSSTQGRAVVISSRAPLNLLRAMVLRRLEELQLGLSSPDLDRLAEKFITDANDVSGDIVLRAAKRGEAAAELIGVVLSRFLAQHALKEVPLTGWYFLDDYATWLGAREETQADILSLSPWLDSSGELHLTVLVTEAKYVDAASLSAKRKESEKQLRDTVRRISGALQAPGRLDRDAWLSRLGDMLLDGIHVPASSPVPLGEWRRRVREGRCTIEILGFSHVFVPNQIDGKNLSDAKHVAGADEAVQFVFGRAELKALIAAYASNGNPGPVLQGIDPYIAPNAPDALLWGANGKPAKAAEAPQAGSQDPASPTPANEVPTEPLATTEPIHATALQDPDAQFRNRVQQVIAEGLRDAVDDQDWLSKISLTTRSALQQLGLQAKSVSQTLTPNAAILRFAGSAQLTTEQVLKKRSELLTTHGLNVIAVRPEPGVVALYVARPDRRVVTANEVWSRWQPTLSREANKSIAIAVTENDNTLLVFSPGERHAPHTLIAGSTGSGKSVLMQAILLGIAVTNTPAQAQIVLIDPKQGVDYFAFDELPHLNGGIIDRQEEAIDKLGWLATEMDRRYGLFKQSRVPNLTAYNAKVAEAERLPVFWVVHDEFAEWMMTETYRTAVTATVGRLGVKARAAGIHLIFAAQRPEANVMPMQLRSQLGNRLILRVDSEGTSELALGERGAERLLGKGHLLARLEGEQDLIYAQVPFTSETFITDVVAAICSRMGEKPASSNALLQAETLTNERL</sequence>
<dbReference type="RefSeq" id="WP_097535503.1">
    <property type="nucleotide sequence ID" value="NZ_LODW01000043.1"/>
</dbReference>
<dbReference type="InterPro" id="IPR050206">
    <property type="entry name" value="FtsK/SpoIIIE/SftA"/>
</dbReference>
<organism evidence="6 7">
    <name type="scientific">Rhizobium hidalgonense</name>
    <dbReference type="NCBI Taxonomy" id="1538159"/>
    <lineage>
        <taxon>Bacteria</taxon>
        <taxon>Pseudomonadati</taxon>
        <taxon>Pseudomonadota</taxon>
        <taxon>Alphaproteobacteria</taxon>
        <taxon>Hyphomicrobiales</taxon>
        <taxon>Rhizobiaceae</taxon>
        <taxon>Rhizobium/Agrobacterium group</taxon>
        <taxon>Rhizobium</taxon>
    </lineage>
</organism>
<keyword evidence="1 3" id="KW-0547">Nucleotide-binding</keyword>
<dbReference type="PANTHER" id="PTHR22683">
    <property type="entry name" value="SPORULATION PROTEIN RELATED"/>
    <property type="match status" value="1"/>
</dbReference>
<evidence type="ECO:0000313" key="6">
    <source>
        <dbReference type="EMBL" id="PDT21818.1"/>
    </source>
</evidence>
<dbReference type="Pfam" id="PF01580">
    <property type="entry name" value="FtsK_SpoIIIE"/>
    <property type="match status" value="1"/>
</dbReference>
<evidence type="ECO:0000256" key="1">
    <source>
        <dbReference type="ARBA" id="ARBA00022741"/>
    </source>
</evidence>
<dbReference type="PANTHER" id="PTHR22683:SF41">
    <property type="entry name" value="DNA TRANSLOCASE FTSK"/>
    <property type="match status" value="1"/>
</dbReference>
<evidence type="ECO:0000256" key="4">
    <source>
        <dbReference type="SAM" id="MobiDB-lite"/>
    </source>
</evidence>
<dbReference type="Gene3D" id="3.40.50.300">
    <property type="entry name" value="P-loop containing nucleotide triphosphate hydrolases"/>
    <property type="match status" value="1"/>
</dbReference>
<feature type="region of interest" description="Disordered" evidence="4">
    <location>
        <begin position="1328"/>
        <end position="1356"/>
    </location>
</feature>
<dbReference type="InterPro" id="IPR002543">
    <property type="entry name" value="FtsK_dom"/>
</dbReference>
<dbReference type="EMBL" id="NWSY01000015">
    <property type="protein sequence ID" value="PDT21818.1"/>
    <property type="molecule type" value="Genomic_DNA"/>
</dbReference>
<feature type="domain" description="FtsK" evidence="5">
    <location>
        <begin position="1509"/>
        <end position="1703"/>
    </location>
</feature>
<dbReference type="GO" id="GO:0051301">
    <property type="term" value="P:cell division"/>
    <property type="evidence" value="ECO:0007669"/>
    <property type="project" value="UniProtKB-KW"/>
</dbReference>
<evidence type="ECO:0000256" key="2">
    <source>
        <dbReference type="ARBA" id="ARBA00022840"/>
    </source>
</evidence>
<dbReference type="SUPFAM" id="SSF52540">
    <property type="entry name" value="P-loop containing nucleoside triphosphate hydrolases"/>
    <property type="match status" value="1"/>
</dbReference>
<name>A0ABX4JP07_9HYPH</name>
<evidence type="ECO:0000256" key="3">
    <source>
        <dbReference type="PROSITE-ProRule" id="PRU00289"/>
    </source>
</evidence>
<evidence type="ECO:0000259" key="5">
    <source>
        <dbReference type="PROSITE" id="PS50901"/>
    </source>
</evidence>
<feature type="compositionally biased region" description="Polar residues" evidence="4">
    <location>
        <begin position="1339"/>
        <end position="1349"/>
    </location>
</feature>
<accession>A0ABX4JP07</accession>
<keyword evidence="6" id="KW-0131">Cell cycle</keyword>
<evidence type="ECO:0000313" key="7">
    <source>
        <dbReference type="Proteomes" id="UP000219914"/>
    </source>
</evidence>
<keyword evidence="7" id="KW-1185">Reference proteome</keyword>
<dbReference type="Proteomes" id="UP000219914">
    <property type="component" value="Unassembled WGS sequence"/>
</dbReference>
<feature type="binding site" evidence="3">
    <location>
        <begin position="1529"/>
        <end position="1536"/>
    </location>
    <ligand>
        <name>ATP</name>
        <dbReference type="ChEBI" id="CHEBI:30616"/>
    </ligand>
</feature>
<gene>
    <name evidence="6" type="ORF">CO674_19925</name>
</gene>
<proteinExistence type="predicted"/>
<reference evidence="6 7" key="1">
    <citation type="submission" date="2017-09" db="EMBL/GenBank/DDBJ databases">
        <title>Comparative genomics of rhizobia isolated from Phaseolus vulgaris in China.</title>
        <authorList>
            <person name="Tong W."/>
        </authorList>
    </citation>
    <scope>NUCLEOTIDE SEQUENCE [LARGE SCALE GENOMIC DNA]</scope>
    <source>
        <strain evidence="6 7">FH14</strain>
    </source>
</reference>
<keyword evidence="2 3" id="KW-0067">ATP-binding</keyword>
<dbReference type="InterPro" id="IPR027417">
    <property type="entry name" value="P-loop_NTPase"/>
</dbReference>
<dbReference type="PROSITE" id="PS50901">
    <property type="entry name" value="FTSK"/>
    <property type="match status" value="1"/>
</dbReference>
<protein>
    <submittedName>
        <fullName evidence="6">Cell division protein FtsK</fullName>
    </submittedName>
</protein>